<gene>
    <name evidence="2" type="ORF">A33Q_3158</name>
</gene>
<evidence type="ECO:0000259" key="1">
    <source>
        <dbReference type="PROSITE" id="PS50846"/>
    </source>
</evidence>
<dbReference type="PROSITE" id="PS50846">
    <property type="entry name" value="HMA_2"/>
    <property type="match status" value="1"/>
</dbReference>
<reference evidence="2 3" key="1">
    <citation type="journal article" date="2013" name="Genome Announc.">
        <title>Draft Genome Sequence of Indibacter alkaliphilus Strain LW1T, Isolated from Lonar Lake, a Haloalkaline Lake in the Buldana District of Maharashtra, India.</title>
        <authorList>
            <person name="Singh A."/>
            <person name="Kumar Jangir P."/>
            <person name="Sharma R."/>
            <person name="Singh A."/>
            <person name="Kumar Pinnaka A."/>
            <person name="Shivaji S."/>
        </authorList>
    </citation>
    <scope>NUCLEOTIDE SEQUENCE [LARGE SCALE GENOMIC DNA]</scope>
    <source>
        <strain evidence="3">CCUG 57479 / KCTC 22604 / LW1</strain>
    </source>
</reference>
<dbReference type="STRING" id="1189612.A33Q_3158"/>
<dbReference type="InterPro" id="IPR006121">
    <property type="entry name" value="HMA_dom"/>
</dbReference>
<dbReference type="eggNOG" id="COG2608">
    <property type="taxonomic scope" value="Bacteria"/>
</dbReference>
<organism evidence="2 3">
    <name type="scientific">Indibacter alkaliphilus (strain CCUG 57479 / KCTC 22604 / LW1)</name>
    <dbReference type="NCBI Taxonomy" id="1189612"/>
    <lineage>
        <taxon>Bacteria</taxon>
        <taxon>Pseudomonadati</taxon>
        <taxon>Bacteroidota</taxon>
        <taxon>Cytophagia</taxon>
        <taxon>Cytophagales</taxon>
        <taxon>Cyclobacteriaceae</taxon>
    </lineage>
</organism>
<name>S2DUM3_INDAL</name>
<dbReference type="Gene3D" id="3.30.70.100">
    <property type="match status" value="1"/>
</dbReference>
<comment type="caution">
    <text evidence="2">The sequence shown here is derived from an EMBL/GenBank/DDBJ whole genome shotgun (WGS) entry which is preliminary data.</text>
</comment>
<sequence length="59" mass="6475">MCNGCLEKVTPQLNNTQGIESWSVDLQNPDKILTVKGSNTNEEDVIAAVNKVGFQIDRV</sequence>
<feature type="domain" description="HMA" evidence="1">
    <location>
        <begin position="1"/>
        <end position="57"/>
    </location>
</feature>
<evidence type="ECO:0000313" key="2">
    <source>
        <dbReference type="EMBL" id="EOZ95796.1"/>
    </source>
</evidence>
<dbReference type="AlphaFoldDB" id="S2DUM3"/>
<dbReference type="InterPro" id="IPR036163">
    <property type="entry name" value="HMA_dom_sf"/>
</dbReference>
<evidence type="ECO:0000313" key="3">
    <source>
        <dbReference type="Proteomes" id="UP000006073"/>
    </source>
</evidence>
<proteinExistence type="predicted"/>
<dbReference type="GO" id="GO:0046872">
    <property type="term" value="F:metal ion binding"/>
    <property type="evidence" value="ECO:0007669"/>
    <property type="project" value="InterPro"/>
</dbReference>
<dbReference type="SUPFAM" id="SSF55008">
    <property type="entry name" value="HMA, heavy metal-associated domain"/>
    <property type="match status" value="1"/>
</dbReference>
<dbReference type="Proteomes" id="UP000006073">
    <property type="component" value="Unassembled WGS sequence"/>
</dbReference>
<dbReference type="CDD" id="cd00371">
    <property type="entry name" value="HMA"/>
    <property type="match status" value="1"/>
</dbReference>
<protein>
    <recommendedName>
        <fullName evidence="1">HMA domain-containing protein</fullName>
    </recommendedName>
</protein>
<accession>S2DUM3</accession>
<keyword evidence="3" id="KW-1185">Reference proteome</keyword>
<dbReference type="EMBL" id="ALWO02000037">
    <property type="protein sequence ID" value="EOZ95796.1"/>
    <property type="molecule type" value="Genomic_DNA"/>
</dbReference>
<dbReference type="Pfam" id="PF00403">
    <property type="entry name" value="HMA"/>
    <property type="match status" value="1"/>
</dbReference>